<protein>
    <recommendedName>
        <fullName evidence="2">SH3b domain-containing protein</fullName>
    </recommendedName>
</protein>
<feature type="compositionally biased region" description="Low complexity" evidence="1">
    <location>
        <begin position="225"/>
        <end position="247"/>
    </location>
</feature>
<proteinExistence type="predicted"/>
<dbReference type="Gene3D" id="2.30.30.40">
    <property type="entry name" value="SH3 Domains"/>
    <property type="match status" value="1"/>
</dbReference>
<dbReference type="Pfam" id="PF08308">
    <property type="entry name" value="PEGA"/>
    <property type="match status" value="2"/>
</dbReference>
<name>A0A857N517_9BACT</name>
<dbReference type="PROSITE" id="PS51257">
    <property type="entry name" value="PROKAR_LIPOPROTEIN"/>
    <property type="match status" value="1"/>
</dbReference>
<dbReference type="PANTHER" id="PTHR36194:SF1">
    <property type="entry name" value="S-LAYER-LIKE PROTEIN"/>
    <property type="match status" value="1"/>
</dbReference>
<feature type="domain" description="SH3b" evidence="2">
    <location>
        <begin position="250"/>
        <end position="313"/>
    </location>
</feature>
<evidence type="ECO:0000256" key="1">
    <source>
        <dbReference type="SAM" id="MobiDB-lite"/>
    </source>
</evidence>
<accession>A0A857N517</accession>
<evidence type="ECO:0000259" key="2">
    <source>
        <dbReference type="PROSITE" id="PS51781"/>
    </source>
</evidence>
<dbReference type="EMBL" id="CP047901">
    <property type="protein sequence ID" value="QHO63227.1"/>
    <property type="molecule type" value="Genomic_DNA"/>
</dbReference>
<dbReference type="PANTHER" id="PTHR36194">
    <property type="entry name" value="S-LAYER-LIKE PROTEIN"/>
    <property type="match status" value="1"/>
</dbReference>
<dbReference type="InterPro" id="IPR003646">
    <property type="entry name" value="SH3-like_bac-type"/>
</dbReference>
<feature type="region of interest" description="Disordered" evidence="1">
    <location>
        <begin position="206"/>
        <end position="247"/>
    </location>
</feature>
<dbReference type="RefSeq" id="WP_161931617.1">
    <property type="nucleotide sequence ID" value="NZ_CP047901.1"/>
</dbReference>
<organism evidence="3 4">
    <name type="scientific">Candidatus Chazhemtobacterium aquaticus</name>
    <dbReference type="NCBI Taxonomy" id="2715735"/>
    <lineage>
        <taxon>Bacteria</taxon>
        <taxon>Candidatus Chazhemtobacteraceae</taxon>
        <taxon>Candidatus Chazhemtobacterium</taxon>
    </lineage>
</organism>
<evidence type="ECO:0000313" key="3">
    <source>
        <dbReference type="EMBL" id="QHO63227.1"/>
    </source>
</evidence>
<sequence>MLRKLVPIFILSILLSGCSLKLPSLTSSQKSGLQVTSNPQATVLLDGQSLGITPIQEEGIKSGTYTIKLVPSDNSLQPWETQITLVPGVLTVIDRKLAASLDQSHGYSLSFEKLQSSDQSRLAVTTIPDSVTVTVDGNPQGFTPVSLDTLTEGEHTILLTSPGFEDKTIRARTVAGYSLTISAQLAKKGSPDLLGLNTEASPSAFLATPSANLSPTPSSPPKPTTTPSLKPTANLSPSPASTSSAIPKPYIEIDSSVGWVNIRTEPGGGSIISTANNGERFSYLNQSTNGYYKIQYSPTQIGWVSSQYSTLVN</sequence>
<dbReference type="KEGG" id="caqa:MICH65_0246"/>
<dbReference type="Proteomes" id="UP000463983">
    <property type="component" value="Chromosome"/>
</dbReference>
<dbReference type="PROSITE" id="PS51781">
    <property type="entry name" value="SH3B"/>
    <property type="match status" value="1"/>
</dbReference>
<dbReference type="InterPro" id="IPR013229">
    <property type="entry name" value="PEGA"/>
</dbReference>
<keyword evidence="4" id="KW-1185">Reference proteome</keyword>
<gene>
    <name evidence="3" type="ORF">MICH65_0246</name>
</gene>
<dbReference type="AlphaFoldDB" id="A0A857N517"/>
<evidence type="ECO:0000313" key="4">
    <source>
        <dbReference type="Proteomes" id="UP000463983"/>
    </source>
</evidence>
<dbReference type="Pfam" id="PF08239">
    <property type="entry name" value="SH3_3"/>
    <property type="match status" value="1"/>
</dbReference>
<reference evidence="4" key="1">
    <citation type="journal article" date="2020" name="Microorganisms">
        <title>Complete Genome of a Member of a New Bacterial Lineage in the Microgenomates Group Reveals an Unusual Nucleotide Composition Disparity Between Two Strands of DNA and Limited Metabolic Potential.</title>
        <authorList>
            <person name="Kadnikov V.V."/>
            <person name="Mardanov A.V."/>
            <person name="Beletsky A.V."/>
            <person name="Karnachuk O.V."/>
            <person name="Ravin N.V."/>
        </authorList>
    </citation>
    <scope>NUCLEOTIDE SEQUENCE [LARGE SCALE GENOMIC DNA]</scope>
</reference>